<dbReference type="Proteomes" id="UP001500236">
    <property type="component" value="Unassembled WGS sequence"/>
</dbReference>
<dbReference type="SUPFAM" id="SSF56281">
    <property type="entry name" value="Metallo-hydrolase/oxidoreductase"/>
    <property type="match status" value="1"/>
</dbReference>
<dbReference type="EMBL" id="BAAAVT010000004">
    <property type="protein sequence ID" value="GAA3056987.1"/>
    <property type="molecule type" value="Genomic_DNA"/>
</dbReference>
<feature type="region of interest" description="Disordered" evidence="6">
    <location>
        <begin position="1"/>
        <end position="23"/>
    </location>
</feature>
<keyword evidence="11" id="KW-1185">Reference proteome</keyword>
<feature type="compositionally biased region" description="Basic and acidic residues" evidence="6">
    <location>
        <begin position="1"/>
        <end position="12"/>
    </location>
</feature>
<keyword evidence="3 7" id="KW-0812">Transmembrane</keyword>
<evidence type="ECO:0000256" key="3">
    <source>
        <dbReference type="ARBA" id="ARBA00022692"/>
    </source>
</evidence>
<dbReference type="PANTHER" id="PTHR30619:SF1">
    <property type="entry name" value="RECOMBINATION PROTEIN 2"/>
    <property type="match status" value="1"/>
</dbReference>
<feature type="transmembrane region" description="Helical" evidence="7">
    <location>
        <begin position="446"/>
        <end position="469"/>
    </location>
</feature>
<feature type="transmembrane region" description="Helical" evidence="7">
    <location>
        <begin position="375"/>
        <end position="392"/>
    </location>
</feature>
<dbReference type="Pfam" id="PF00753">
    <property type="entry name" value="Lactamase_B"/>
    <property type="match status" value="1"/>
</dbReference>
<dbReference type="Pfam" id="PF03772">
    <property type="entry name" value="Competence"/>
    <property type="match status" value="1"/>
</dbReference>
<feature type="transmembrane region" description="Helical" evidence="7">
    <location>
        <begin position="352"/>
        <end position="369"/>
    </location>
</feature>
<dbReference type="InterPro" id="IPR036866">
    <property type="entry name" value="RibonucZ/Hydroxyglut_hydro"/>
</dbReference>
<comment type="subcellular location">
    <subcellularLocation>
        <location evidence="1">Cell membrane</location>
        <topology evidence="1">Multi-pass membrane protein</topology>
    </subcellularLocation>
</comment>
<protein>
    <submittedName>
        <fullName evidence="10">ComEC/Rec2 family competence protein</fullName>
    </submittedName>
</protein>
<feature type="domain" description="Metallo-beta-lactamase" evidence="8">
    <location>
        <begin position="642"/>
        <end position="766"/>
    </location>
</feature>
<comment type="caution">
    <text evidence="10">The sequence shown here is derived from an EMBL/GenBank/DDBJ whole genome shotgun (WGS) entry which is preliminary data.</text>
</comment>
<keyword evidence="2" id="KW-1003">Cell membrane</keyword>
<dbReference type="InterPro" id="IPR001279">
    <property type="entry name" value="Metallo-B-lactamas"/>
</dbReference>
<evidence type="ECO:0000256" key="5">
    <source>
        <dbReference type="ARBA" id="ARBA00023136"/>
    </source>
</evidence>
<dbReference type="RefSeq" id="WP_344685623.1">
    <property type="nucleotide sequence ID" value="NZ_BAAAVT010000004.1"/>
</dbReference>
<evidence type="ECO:0000259" key="9">
    <source>
        <dbReference type="Pfam" id="PF03772"/>
    </source>
</evidence>
<dbReference type="NCBIfam" id="TIGR00360">
    <property type="entry name" value="ComEC_N-term"/>
    <property type="match status" value="1"/>
</dbReference>
<sequence>MIAAHRRDDDPAGRATDPPGNAAGPVRPVDLRLLPAAATAWAVAWAAVHSSSAISAALGALLGISGLALLGVLVLLRHLMPRGRRSSAPAVQVAVCCVAGAAVALSCSGAQRQIDLSGWPMTVSEDIPVQVQLEPTGPARETVRPGPDGTVRVIVPVTVRAYAQRPRGPSSASPPDSASPSGSGAARSGDEEPTWRQVDAAAVVLLTEAEAAGLNRDHADRAVRFEGMVRSTPPDSGDRSTALLTPFGEGALVPVADAPAQVGGIAARAAETWEGWRSDVRRGTIELSSQTVGDGPELLPGLILGDRSVQSRELSEAMQVAGMTHLTVVSGTHCALVMGALLALLRLLRVPRGPGLVLALAGLMLYVGLVDQAPSVVRAAVMGALGALSLFAGRRRVSFSLLCVCVLGMLIWDPWYAVDAAMQLSAAATAGIVLTGARIQEAFARVLPGVVAGPLALAVSAQLFVTPLLLPLAGGVTTYTVLANVLAAPLLPLATVPGLLGALLAPALPSVAGGLLGLCALAAAAIGWIGRTAAGLPRALAAWPEGLTGTVLVCLYVVTVLLLARRLMAGGREAGGAGGAGSAQDGGRVGDASRGGVAALRRTGALVWLSAALLGSLAAMVLPAPLEGLTAPPEDWTAAMCDVGQGDMLVVRTGPTAAAVVDAGEDPEAADRCLSSLGVGTVDMLFVTHEHRDHYGGVPGVVRGRDVGEVLHGGTADWAPHHESELAEALGEVPVRRAEQGVVGHSGGADDVAEVQWQVWLAHQHHPEPNDNSLVVLFELQDPHAEPQAPGGSQDPLRLLATGDLEEEAARLAVLTGAMPEHVDVIKVAHHGAANGGTETIEHTSPRVALIGVGQDNTYGHPAPSILQALRTEGAAVYRTDLHGGVVLTLRGGALHADALAARW</sequence>
<feature type="domain" description="ComEC/Rec2-related protein" evidence="9">
    <location>
        <begin position="302"/>
        <end position="565"/>
    </location>
</feature>
<accession>A0ABP6LRH5</accession>
<evidence type="ECO:0000256" key="2">
    <source>
        <dbReference type="ARBA" id="ARBA00022475"/>
    </source>
</evidence>
<proteinExistence type="predicted"/>
<feature type="transmembrane region" description="Helical" evidence="7">
    <location>
        <begin position="511"/>
        <end position="530"/>
    </location>
</feature>
<dbReference type="InterPro" id="IPR052159">
    <property type="entry name" value="Competence_DNA_uptake"/>
</dbReference>
<feature type="transmembrane region" description="Helical" evidence="7">
    <location>
        <begin position="399"/>
        <end position="415"/>
    </location>
</feature>
<feature type="region of interest" description="Disordered" evidence="6">
    <location>
        <begin position="164"/>
        <end position="194"/>
    </location>
</feature>
<feature type="transmembrane region" description="Helical" evidence="7">
    <location>
        <begin position="481"/>
        <end position="504"/>
    </location>
</feature>
<evidence type="ECO:0000256" key="1">
    <source>
        <dbReference type="ARBA" id="ARBA00004651"/>
    </source>
</evidence>
<feature type="transmembrane region" description="Helical" evidence="7">
    <location>
        <begin position="320"/>
        <end position="345"/>
    </location>
</feature>
<evidence type="ECO:0000256" key="4">
    <source>
        <dbReference type="ARBA" id="ARBA00022989"/>
    </source>
</evidence>
<name>A0ABP6LRH5_9MICC</name>
<organism evidence="10 11">
    <name type="scientific">Nesterenkonia aethiopica</name>
    <dbReference type="NCBI Taxonomy" id="269144"/>
    <lineage>
        <taxon>Bacteria</taxon>
        <taxon>Bacillati</taxon>
        <taxon>Actinomycetota</taxon>
        <taxon>Actinomycetes</taxon>
        <taxon>Micrococcales</taxon>
        <taxon>Micrococcaceae</taxon>
        <taxon>Nesterenkonia</taxon>
    </lineage>
</organism>
<feature type="transmembrane region" description="Helical" evidence="7">
    <location>
        <begin position="421"/>
        <end position="439"/>
    </location>
</feature>
<evidence type="ECO:0000313" key="11">
    <source>
        <dbReference type="Proteomes" id="UP001500236"/>
    </source>
</evidence>
<reference evidence="11" key="1">
    <citation type="journal article" date="2019" name="Int. J. Syst. Evol. Microbiol.">
        <title>The Global Catalogue of Microorganisms (GCM) 10K type strain sequencing project: providing services to taxonomists for standard genome sequencing and annotation.</title>
        <authorList>
            <consortium name="The Broad Institute Genomics Platform"/>
            <consortium name="The Broad Institute Genome Sequencing Center for Infectious Disease"/>
            <person name="Wu L."/>
            <person name="Ma J."/>
        </authorList>
    </citation>
    <scope>NUCLEOTIDE SEQUENCE [LARGE SCALE GENOMIC DNA]</scope>
    <source>
        <strain evidence="11">JCM 14309</strain>
    </source>
</reference>
<keyword evidence="4 7" id="KW-1133">Transmembrane helix</keyword>
<feature type="transmembrane region" description="Helical" evidence="7">
    <location>
        <begin position="54"/>
        <end position="76"/>
    </location>
</feature>
<evidence type="ECO:0000256" key="7">
    <source>
        <dbReference type="SAM" id="Phobius"/>
    </source>
</evidence>
<dbReference type="Gene3D" id="3.60.15.10">
    <property type="entry name" value="Ribonuclease Z/Hydroxyacylglutathione hydrolase-like"/>
    <property type="match status" value="1"/>
</dbReference>
<feature type="transmembrane region" description="Helical" evidence="7">
    <location>
        <begin position="605"/>
        <end position="626"/>
    </location>
</feature>
<gene>
    <name evidence="10" type="ORF">GCM10010529_08550</name>
</gene>
<evidence type="ECO:0000256" key="6">
    <source>
        <dbReference type="SAM" id="MobiDB-lite"/>
    </source>
</evidence>
<evidence type="ECO:0000313" key="10">
    <source>
        <dbReference type="EMBL" id="GAA3056987.1"/>
    </source>
</evidence>
<dbReference type="InterPro" id="IPR004477">
    <property type="entry name" value="ComEC_N"/>
</dbReference>
<evidence type="ECO:0000259" key="8">
    <source>
        <dbReference type="Pfam" id="PF00753"/>
    </source>
</evidence>
<feature type="compositionally biased region" description="Low complexity" evidence="6">
    <location>
        <begin position="165"/>
        <end position="187"/>
    </location>
</feature>
<dbReference type="PANTHER" id="PTHR30619">
    <property type="entry name" value="DNA INTERNALIZATION/COMPETENCE PROTEIN COMEC/REC2"/>
    <property type="match status" value="1"/>
</dbReference>
<keyword evidence="5 7" id="KW-0472">Membrane</keyword>
<feature type="transmembrane region" description="Helical" evidence="7">
    <location>
        <begin position="542"/>
        <end position="564"/>
    </location>
</feature>